<dbReference type="AlphaFoldDB" id="A0A1J5RNH3"/>
<gene>
    <name evidence="1" type="ORF">GALL_203570</name>
</gene>
<comment type="caution">
    <text evidence="1">The sequence shown here is derived from an EMBL/GenBank/DDBJ whole genome shotgun (WGS) entry which is preliminary data.</text>
</comment>
<sequence>MTMQEEALKSVMLKEYGPLMGGEDLRRALGYRTWSAFARAVRSGVLAVTIFEIPGRRGKFALTPEVADWLTKLRQERADVAQQIQEGMP</sequence>
<reference evidence="1" key="1">
    <citation type="submission" date="2016-10" db="EMBL/GenBank/DDBJ databases">
        <title>Sequence of Gallionella enrichment culture.</title>
        <authorList>
            <person name="Poehlein A."/>
            <person name="Muehling M."/>
            <person name="Daniel R."/>
        </authorList>
    </citation>
    <scope>NUCLEOTIDE SEQUENCE</scope>
</reference>
<accession>A0A1J5RNH3</accession>
<evidence type="ECO:0000313" key="1">
    <source>
        <dbReference type="EMBL" id="OIQ97598.1"/>
    </source>
</evidence>
<protein>
    <submittedName>
        <fullName evidence="1">Uncharacterized protein</fullName>
    </submittedName>
</protein>
<dbReference type="EMBL" id="MLJW01000130">
    <property type="protein sequence ID" value="OIQ97598.1"/>
    <property type="molecule type" value="Genomic_DNA"/>
</dbReference>
<organism evidence="1">
    <name type="scientific">mine drainage metagenome</name>
    <dbReference type="NCBI Taxonomy" id="410659"/>
    <lineage>
        <taxon>unclassified sequences</taxon>
        <taxon>metagenomes</taxon>
        <taxon>ecological metagenomes</taxon>
    </lineage>
</organism>
<proteinExistence type="predicted"/>
<name>A0A1J5RNH3_9ZZZZ</name>